<organism evidence="2 3">
    <name type="scientific">Heterodera trifolii</name>
    <dbReference type="NCBI Taxonomy" id="157864"/>
    <lineage>
        <taxon>Eukaryota</taxon>
        <taxon>Metazoa</taxon>
        <taxon>Ecdysozoa</taxon>
        <taxon>Nematoda</taxon>
        <taxon>Chromadorea</taxon>
        <taxon>Rhabditida</taxon>
        <taxon>Tylenchina</taxon>
        <taxon>Tylenchomorpha</taxon>
        <taxon>Tylenchoidea</taxon>
        <taxon>Heteroderidae</taxon>
        <taxon>Heteroderinae</taxon>
        <taxon>Heterodera</taxon>
    </lineage>
</organism>
<evidence type="ECO:0000313" key="3">
    <source>
        <dbReference type="Proteomes" id="UP001620626"/>
    </source>
</evidence>
<gene>
    <name evidence="2" type="ORF">niasHT_004963</name>
</gene>
<dbReference type="Proteomes" id="UP001620626">
    <property type="component" value="Unassembled WGS sequence"/>
</dbReference>
<sequence>MPFFIGTVASLFATTTAVVLVSGIRNPAFVGMLGRRIGVGLNNAAFRRIIENVMARVRGLRIAIARHFPPMRQIALPNRQIAAPHEQNPLQQNAPQQPTPQQNAQQPTPQQNAPQQPTPQQNAPQQPTAQQNAPGTSSNNTNSTALYSEKDRSKRVVSQD</sequence>
<keyword evidence="3" id="KW-1185">Reference proteome</keyword>
<dbReference type="EMBL" id="JBICBT010000190">
    <property type="protein sequence ID" value="KAL3121379.1"/>
    <property type="molecule type" value="Genomic_DNA"/>
</dbReference>
<name>A0ABD2M1P4_9BILA</name>
<feature type="region of interest" description="Disordered" evidence="1">
    <location>
        <begin position="75"/>
        <end position="160"/>
    </location>
</feature>
<feature type="compositionally biased region" description="Polar residues" evidence="1">
    <location>
        <begin position="135"/>
        <end position="146"/>
    </location>
</feature>
<feature type="compositionally biased region" description="Low complexity" evidence="1">
    <location>
        <begin position="87"/>
        <end position="134"/>
    </location>
</feature>
<reference evidence="2 3" key="1">
    <citation type="submission" date="2024-10" db="EMBL/GenBank/DDBJ databases">
        <authorList>
            <person name="Kim D."/>
        </authorList>
    </citation>
    <scope>NUCLEOTIDE SEQUENCE [LARGE SCALE GENOMIC DNA]</scope>
    <source>
        <strain evidence="2">BH-2024</strain>
    </source>
</reference>
<protein>
    <submittedName>
        <fullName evidence="2">Uncharacterized protein</fullName>
    </submittedName>
</protein>
<accession>A0ABD2M1P4</accession>
<evidence type="ECO:0000313" key="2">
    <source>
        <dbReference type="EMBL" id="KAL3121379.1"/>
    </source>
</evidence>
<comment type="caution">
    <text evidence="2">The sequence shown here is derived from an EMBL/GenBank/DDBJ whole genome shotgun (WGS) entry which is preliminary data.</text>
</comment>
<dbReference type="AlphaFoldDB" id="A0ABD2M1P4"/>
<evidence type="ECO:0000256" key="1">
    <source>
        <dbReference type="SAM" id="MobiDB-lite"/>
    </source>
</evidence>
<proteinExistence type="predicted"/>